<dbReference type="EMBL" id="JAIWYP010000013">
    <property type="protein sequence ID" value="KAH3720349.1"/>
    <property type="molecule type" value="Genomic_DNA"/>
</dbReference>
<name>A0A9D4HJZ1_DREPO</name>
<keyword evidence="2" id="KW-1185">Reference proteome</keyword>
<accession>A0A9D4HJZ1</accession>
<dbReference type="AlphaFoldDB" id="A0A9D4HJZ1"/>
<evidence type="ECO:0000313" key="1">
    <source>
        <dbReference type="EMBL" id="KAH3720349.1"/>
    </source>
</evidence>
<gene>
    <name evidence="1" type="ORF">DPMN_063246</name>
</gene>
<organism evidence="1 2">
    <name type="scientific">Dreissena polymorpha</name>
    <name type="common">Zebra mussel</name>
    <name type="synonym">Mytilus polymorpha</name>
    <dbReference type="NCBI Taxonomy" id="45954"/>
    <lineage>
        <taxon>Eukaryota</taxon>
        <taxon>Metazoa</taxon>
        <taxon>Spiralia</taxon>
        <taxon>Lophotrochozoa</taxon>
        <taxon>Mollusca</taxon>
        <taxon>Bivalvia</taxon>
        <taxon>Autobranchia</taxon>
        <taxon>Heteroconchia</taxon>
        <taxon>Euheterodonta</taxon>
        <taxon>Imparidentia</taxon>
        <taxon>Neoheterodontei</taxon>
        <taxon>Myida</taxon>
        <taxon>Dreissenoidea</taxon>
        <taxon>Dreissenidae</taxon>
        <taxon>Dreissena</taxon>
    </lineage>
</organism>
<proteinExistence type="predicted"/>
<reference evidence="1" key="2">
    <citation type="submission" date="2020-11" db="EMBL/GenBank/DDBJ databases">
        <authorList>
            <person name="McCartney M.A."/>
            <person name="Auch B."/>
            <person name="Kono T."/>
            <person name="Mallez S."/>
            <person name="Becker A."/>
            <person name="Gohl D.M."/>
            <person name="Silverstein K.A.T."/>
            <person name="Koren S."/>
            <person name="Bechman K.B."/>
            <person name="Herman A."/>
            <person name="Abrahante J.E."/>
            <person name="Garbe J."/>
        </authorList>
    </citation>
    <scope>NUCLEOTIDE SEQUENCE</scope>
    <source>
        <strain evidence="1">Duluth1</strain>
        <tissue evidence="1">Whole animal</tissue>
    </source>
</reference>
<comment type="caution">
    <text evidence="1">The sequence shown here is derived from an EMBL/GenBank/DDBJ whole genome shotgun (WGS) entry which is preliminary data.</text>
</comment>
<dbReference type="InterPro" id="IPR011042">
    <property type="entry name" value="6-blade_b-propeller_TolB-like"/>
</dbReference>
<dbReference type="Proteomes" id="UP000828390">
    <property type="component" value="Unassembled WGS sequence"/>
</dbReference>
<dbReference type="Gene3D" id="2.120.10.30">
    <property type="entry name" value="TolB, C-terminal domain"/>
    <property type="match status" value="1"/>
</dbReference>
<protein>
    <submittedName>
        <fullName evidence="1">Uncharacterized protein</fullName>
    </submittedName>
</protein>
<sequence length="122" mass="13536">MCKISPNSIGARWTDEVHFVSVNGSYSFNITRDLYVTSGDRIFVTSNLYKVRTLARDGTVLHTFIDPDLKYPHGIHVTDLGQVLVCDNWGGSDTIIQLDTEGKKKLATIATEHSIHNCGTIL</sequence>
<reference evidence="1" key="1">
    <citation type="journal article" date="2019" name="bioRxiv">
        <title>The Genome of the Zebra Mussel, Dreissena polymorpha: A Resource for Invasive Species Research.</title>
        <authorList>
            <person name="McCartney M.A."/>
            <person name="Auch B."/>
            <person name="Kono T."/>
            <person name="Mallez S."/>
            <person name="Zhang Y."/>
            <person name="Obille A."/>
            <person name="Becker A."/>
            <person name="Abrahante J.E."/>
            <person name="Garbe J."/>
            <person name="Badalamenti J.P."/>
            <person name="Herman A."/>
            <person name="Mangelson H."/>
            <person name="Liachko I."/>
            <person name="Sullivan S."/>
            <person name="Sone E.D."/>
            <person name="Koren S."/>
            <person name="Silverstein K.A.T."/>
            <person name="Beckman K.B."/>
            <person name="Gohl D.M."/>
        </authorList>
    </citation>
    <scope>NUCLEOTIDE SEQUENCE</scope>
    <source>
        <strain evidence="1">Duluth1</strain>
        <tissue evidence="1">Whole animal</tissue>
    </source>
</reference>
<evidence type="ECO:0000313" key="2">
    <source>
        <dbReference type="Proteomes" id="UP000828390"/>
    </source>
</evidence>
<dbReference type="SUPFAM" id="SSF63825">
    <property type="entry name" value="YWTD domain"/>
    <property type="match status" value="1"/>
</dbReference>